<dbReference type="PANTHER" id="PTHR43404">
    <property type="entry name" value="LIPOPOLYSACCHARIDE CHOLINEPHOSPHOTRANSFERASE LICD"/>
    <property type="match status" value="1"/>
</dbReference>
<dbReference type="EMBL" id="JACVVK020000009">
    <property type="protein sequence ID" value="KAK7505855.1"/>
    <property type="molecule type" value="Genomic_DNA"/>
</dbReference>
<evidence type="ECO:0000313" key="4">
    <source>
        <dbReference type="Proteomes" id="UP001519460"/>
    </source>
</evidence>
<dbReference type="PANTHER" id="PTHR43404:SF1">
    <property type="entry name" value="MNN4P"/>
    <property type="match status" value="1"/>
</dbReference>
<reference evidence="3 4" key="1">
    <citation type="journal article" date="2023" name="Sci. Data">
        <title>Genome assembly of the Korean intertidal mud-creeper Batillaria attramentaria.</title>
        <authorList>
            <person name="Patra A.K."/>
            <person name="Ho P.T."/>
            <person name="Jun S."/>
            <person name="Lee S.J."/>
            <person name="Kim Y."/>
            <person name="Won Y.J."/>
        </authorList>
    </citation>
    <scope>NUCLEOTIDE SEQUENCE [LARGE SCALE GENOMIC DNA]</scope>
    <source>
        <strain evidence="3">Wonlab-2016</strain>
    </source>
</reference>
<protein>
    <recommendedName>
        <fullName evidence="2">LicD/FKTN/FKRP nucleotidyltransferase domain-containing protein</fullName>
    </recommendedName>
</protein>
<dbReference type="InterPro" id="IPR007074">
    <property type="entry name" value="LicD/FKTN/FKRP_NTP_transf"/>
</dbReference>
<name>A0ABD0M2A1_9CAEN</name>
<dbReference type="Proteomes" id="UP001519460">
    <property type="component" value="Unassembled WGS sequence"/>
</dbReference>
<dbReference type="InterPro" id="IPR052942">
    <property type="entry name" value="LPS_cholinephosphotransferase"/>
</dbReference>
<feature type="domain" description="LicD/FKTN/FKRP nucleotidyltransferase" evidence="2">
    <location>
        <begin position="177"/>
        <end position="231"/>
    </location>
</feature>
<accession>A0ABD0M2A1</accession>
<evidence type="ECO:0000256" key="1">
    <source>
        <dbReference type="SAM" id="MobiDB-lite"/>
    </source>
</evidence>
<proteinExistence type="predicted"/>
<evidence type="ECO:0000313" key="3">
    <source>
        <dbReference type="EMBL" id="KAK7505855.1"/>
    </source>
</evidence>
<comment type="caution">
    <text evidence="3">The sequence shown here is derived from an EMBL/GenBank/DDBJ whole genome shotgun (WGS) entry which is preliminary data.</text>
</comment>
<keyword evidence="4" id="KW-1185">Reference proteome</keyword>
<feature type="region of interest" description="Disordered" evidence="1">
    <location>
        <begin position="94"/>
        <end position="123"/>
    </location>
</feature>
<sequence>MSYLRFEYRQSARLPRHTRRKVIRLVLVLFLVLLVPFVPALRNLVLWPVWPRAWVPLTTSQVLRMVLDTRHVHNVTAFQSLTCQEVSRQLFPGGGPLEDQRSAKPGSNQSKGGDSPESGQMSVVPPREEDVKLFASASLWISMSLQRLTKYERYLPLMTPVDKARLIKTWRALDEACRVHKLYYFLVEGTLLGAYRHGGVIPWDDDIDVAMDAGEWKRILVVLSCLPGYKLKLNNNLHWKFYPEDANEHLYPFVDIFLLAHDDVYTWAVTHYVTTTTVFKTSDIFPLTSMRFEGYEAPVPRNTRHVVETMYDVSKCPSPYHNHRISQGYSWTQVSWVPCSELVHIYPMNNI</sequence>
<feature type="compositionally biased region" description="Polar residues" evidence="1">
    <location>
        <begin position="105"/>
        <end position="121"/>
    </location>
</feature>
<dbReference type="GO" id="GO:0009100">
    <property type="term" value="P:glycoprotein metabolic process"/>
    <property type="evidence" value="ECO:0007669"/>
    <property type="project" value="UniProtKB-ARBA"/>
</dbReference>
<gene>
    <name evidence="3" type="ORF">BaRGS_00003126</name>
</gene>
<dbReference type="AlphaFoldDB" id="A0ABD0M2A1"/>
<dbReference type="Pfam" id="PF04991">
    <property type="entry name" value="LicD"/>
    <property type="match status" value="1"/>
</dbReference>
<evidence type="ECO:0000259" key="2">
    <source>
        <dbReference type="Pfam" id="PF04991"/>
    </source>
</evidence>
<organism evidence="3 4">
    <name type="scientific">Batillaria attramentaria</name>
    <dbReference type="NCBI Taxonomy" id="370345"/>
    <lineage>
        <taxon>Eukaryota</taxon>
        <taxon>Metazoa</taxon>
        <taxon>Spiralia</taxon>
        <taxon>Lophotrochozoa</taxon>
        <taxon>Mollusca</taxon>
        <taxon>Gastropoda</taxon>
        <taxon>Caenogastropoda</taxon>
        <taxon>Sorbeoconcha</taxon>
        <taxon>Cerithioidea</taxon>
        <taxon>Batillariidae</taxon>
        <taxon>Batillaria</taxon>
    </lineage>
</organism>